<evidence type="ECO:0000259" key="3">
    <source>
        <dbReference type="Pfam" id="PF05239"/>
    </source>
</evidence>
<accession>F2J3E2</accession>
<dbReference type="EMBL" id="CP002568">
    <property type="protein sequence ID" value="ADZ70967.1"/>
    <property type="molecule type" value="Genomic_DNA"/>
</dbReference>
<sequence length="208" mass="20142">MRNTVNTLSAILATTLLTVTTAQAGGLGGSASGEAGVSVGAGTSGLGGLAAGAQGSGQAGASGSGADASSELGVTAQMGTAQDATGAGVRQADPAVEDKDAVAPQANPDRSLEVTAEALAGKDIVTRDGETIGEVSRVLSNPGGQVLAVETEIGGFLGIGAQTVTIPADRLTLMTDAVVVAMTKAEIKALDRPGVSLDGTAEGRVEAR</sequence>
<dbReference type="InterPro" id="IPR011033">
    <property type="entry name" value="PRC_barrel-like_sf"/>
</dbReference>
<dbReference type="Pfam" id="PF05239">
    <property type="entry name" value="PRC"/>
    <property type="match status" value="1"/>
</dbReference>
<protein>
    <submittedName>
        <fullName evidence="4">PRC-barrel domain protein</fullName>
    </submittedName>
</protein>
<keyword evidence="5" id="KW-1185">Reference proteome</keyword>
<feature type="domain" description="PRC-barrel" evidence="3">
    <location>
        <begin position="117"/>
        <end position="184"/>
    </location>
</feature>
<dbReference type="SUPFAM" id="SSF50346">
    <property type="entry name" value="PRC-barrel domain"/>
    <property type="match status" value="1"/>
</dbReference>
<dbReference type="HOGENOM" id="CLU_1319942_0_0_5"/>
<dbReference type="KEGG" id="pgv:SL003B_2543"/>
<dbReference type="AlphaFoldDB" id="F2J3E2"/>
<dbReference type="Gene3D" id="2.30.30.240">
    <property type="entry name" value="PRC-barrel domain"/>
    <property type="match status" value="1"/>
</dbReference>
<feature type="signal peptide" evidence="2">
    <location>
        <begin position="1"/>
        <end position="24"/>
    </location>
</feature>
<gene>
    <name evidence="4" type="ordered locus">SL003B_2543</name>
</gene>
<feature type="region of interest" description="Disordered" evidence="1">
    <location>
        <begin position="80"/>
        <end position="110"/>
    </location>
</feature>
<dbReference type="eggNOG" id="COG1873">
    <property type="taxonomic scope" value="Bacteria"/>
</dbReference>
<organism evidence="4 5">
    <name type="scientific">Polymorphum gilvum (strain LMG 25793 / CGMCC 1.9160 / SL003B-26A1)</name>
    <dbReference type="NCBI Taxonomy" id="991905"/>
    <lineage>
        <taxon>Bacteria</taxon>
        <taxon>Pseudomonadati</taxon>
        <taxon>Pseudomonadota</taxon>
        <taxon>Alphaproteobacteria</taxon>
        <taxon>Rhodobacterales</taxon>
        <taxon>Paracoccaceae</taxon>
        <taxon>Polymorphum</taxon>
    </lineage>
</organism>
<proteinExistence type="predicted"/>
<dbReference type="RefSeq" id="WP_013653281.1">
    <property type="nucleotide sequence ID" value="NC_015259.1"/>
</dbReference>
<feature type="chain" id="PRO_5003278964" evidence="2">
    <location>
        <begin position="25"/>
        <end position="208"/>
    </location>
</feature>
<keyword evidence="2" id="KW-0732">Signal</keyword>
<dbReference type="InterPro" id="IPR027275">
    <property type="entry name" value="PRC-brl_dom"/>
</dbReference>
<dbReference type="Proteomes" id="UP000008130">
    <property type="component" value="Chromosome"/>
</dbReference>
<name>F2J3E2_POLGS</name>
<evidence type="ECO:0000313" key="4">
    <source>
        <dbReference type="EMBL" id="ADZ70967.1"/>
    </source>
</evidence>
<dbReference type="OrthoDB" id="6158291at2"/>
<evidence type="ECO:0000256" key="2">
    <source>
        <dbReference type="SAM" id="SignalP"/>
    </source>
</evidence>
<evidence type="ECO:0000313" key="5">
    <source>
        <dbReference type="Proteomes" id="UP000008130"/>
    </source>
</evidence>
<reference evidence="4 5" key="1">
    <citation type="journal article" date="2011" name="J. Bacteriol.">
        <title>Complete genome sequence of Polymorphum gilvum SL003B-26A1T, a crude oil-degrading bacterium from oil-polluted saline soil.</title>
        <authorList>
            <person name="Li S.G."/>
            <person name="Tang Y.Q."/>
            <person name="Nie Y."/>
            <person name="Cai M."/>
            <person name="Wu X.L."/>
        </authorList>
    </citation>
    <scope>NUCLEOTIDE SEQUENCE [LARGE SCALE GENOMIC DNA]</scope>
    <source>
        <strain evidence="5">LMG 25793 / CGMCC 1.9160 / SL003B-26A1</strain>
    </source>
</reference>
<dbReference type="STRING" id="991905.SL003B_2543"/>
<evidence type="ECO:0000256" key="1">
    <source>
        <dbReference type="SAM" id="MobiDB-lite"/>
    </source>
</evidence>